<sequence length="411" mass="46539">MASHGVPRAAPGTVVEKSAKARAEEKRLVDEYQALGREEREKIRAKDYSNETLQLTSRLLTRNPEYYTIWNHRRLILQDVFSKELLRHNEASTQSSDLEATDIAAASQANHTPAQQEITLLIREDLHFLLPLLKQFPKCYWIWNHRSWLLATATTHLPSATALDLWRHELALVSKMLALDGRNFHGWGYRRTVVERIEEATAALDPTHSTNASSLAQSEFDYTTKMISSNLSNFSAWHARSRLLPRLLSEQNASAAVRIAAYDAEIALLTRALYTDPYDQSLWTYHQFLMTAVDHAPAAAAAGKDHTAAPAGILGDAADVDETTRRKYLEAEGENLREMLDGAEDCKYIYQALLENGRRFNGLVAGGDEDDAVLKEKTIKEEMRTWLAELKKLDPLRSGRWEDLERKLDLA</sequence>
<keyword evidence="2 6" id="KW-0637">Prenyltransferase</keyword>
<evidence type="ECO:0000256" key="7">
    <source>
        <dbReference type="SAM" id="MobiDB-lite"/>
    </source>
</evidence>
<evidence type="ECO:0000313" key="8">
    <source>
        <dbReference type="Proteomes" id="UP000504637"/>
    </source>
</evidence>
<comment type="similarity">
    <text evidence="1 6">Belongs to the protein prenyltransferase subunit alpha family.</text>
</comment>
<evidence type="ECO:0000313" key="9">
    <source>
        <dbReference type="RefSeq" id="XP_033457923.1"/>
    </source>
</evidence>
<dbReference type="SUPFAM" id="SSF48439">
    <property type="entry name" value="Protein prenylyltransferase"/>
    <property type="match status" value="1"/>
</dbReference>
<dbReference type="GeneID" id="54360083"/>
<reference evidence="9" key="3">
    <citation type="submission" date="2025-08" db="UniProtKB">
        <authorList>
            <consortium name="RefSeq"/>
        </authorList>
    </citation>
    <scope>IDENTIFICATION</scope>
    <source>
        <strain evidence="9">CBS 342.82</strain>
    </source>
</reference>
<evidence type="ECO:0000256" key="2">
    <source>
        <dbReference type="ARBA" id="ARBA00022602"/>
    </source>
</evidence>
<evidence type="ECO:0000256" key="5">
    <source>
        <dbReference type="ARBA" id="ARBA00047658"/>
    </source>
</evidence>
<dbReference type="OrthoDB" id="1658at2759"/>
<dbReference type="Proteomes" id="UP000504637">
    <property type="component" value="Unplaced"/>
</dbReference>
<evidence type="ECO:0000256" key="3">
    <source>
        <dbReference type="ARBA" id="ARBA00022679"/>
    </source>
</evidence>
<dbReference type="GO" id="GO:0005968">
    <property type="term" value="C:Rab-protein geranylgeranyltransferase complex"/>
    <property type="evidence" value="ECO:0007669"/>
    <property type="project" value="TreeGrafter"/>
</dbReference>
<evidence type="ECO:0000256" key="1">
    <source>
        <dbReference type="ARBA" id="ARBA00006734"/>
    </source>
</evidence>
<dbReference type="GO" id="GO:0097354">
    <property type="term" value="P:prenylation"/>
    <property type="evidence" value="ECO:0007669"/>
    <property type="project" value="UniProtKB-UniRule"/>
</dbReference>
<name>A0A6J3M1T5_9PEZI</name>
<protein>
    <recommendedName>
        <fullName evidence="6">Geranylgeranyl transferase type-2 subunit alpha</fullName>
        <ecNumber evidence="6">2.5.1.60</ecNumber>
    </recommendedName>
    <alternativeName>
        <fullName evidence="6">Geranylgeranyl transferase type II subunit alpha</fullName>
    </alternativeName>
</protein>
<evidence type="ECO:0000256" key="6">
    <source>
        <dbReference type="RuleBase" id="RU367120"/>
    </source>
</evidence>
<dbReference type="GO" id="GO:0004663">
    <property type="term" value="F:Rab geranylgeranyltransferase activity"/>
    <property type="evidence" value="ECO:0007669"/>
    <property type="project" value="UniProtKB-UniRule"/>
</dbReference>
<dbReference type="AlphaFoldDB" id="A0A6J3M1T5"/>
<dbReference type="PANTHER" id="PTHR11129">
    <property type="entry name" value="PROTEIN FARNESYLTRANSFERASE ALPHA SUBUNIT/RAB GERANYLGERANYL TRANSFERASE ALPHA SUBUNIT"/>
    <property type="match status" value="1"/>
</dbReference>
<reference evidence="9" key="1">
    <citation type="submission" date="2020-01" db="EMBL/GenBank/DDBJ databases">
        <authorList>
            <consortium name="DOE Joint Genome Institute"/>
            <person name="Haridas S."/>
            <person name="Albert R."/>
            <person name="Binder M."/>
            <person name="Bloem J."/>
            <person name="Labutti K."/>
            <person name="Salamov A."/>
            <person name="Andreopoulos B."/>
            <person name="Baker S.E."/>
            <person name="Barry K."/>
            <person name="Bills G."/>
            <person name="Bluhm B.H."/>
            <person name="Cannon C."/>
            <person name="Castanera R."/>
            <person name="Culley D.E."/>
            <person name="Daum C."/>
            <person name="Ezra D."/>
            <person name="Gonzalez J.B."/>
            <person name="Henrissat B."/>
            <person name="Kuo A."/>
            <person name="Liang C."/>
            <person name="Lipzen A."/>
            <person name="Lutzoni F."/>
            <person name="Magnuson J."/>
            <person name="Mondo S."/>
            <person name="Nolan M."/>
            <person name="Ohm R."/>
            <person name="Pangilinan J."/>
            <person name="Park H.-J."/>
            <person name="Ramirez L."/>
            <person name="Alfaro M."/>
            <person name="Sun H."/>
            <person name="Tritt A."/>
            <person name="Yoshinaga Y."/>
            <person name="Zwiers L.-H."/>
            <person name="Turgeon B.G."/>
            <person name="Goodwin S.B."/>
            <person name="Spatafora J.W."/>
            <person name="Crous P.W."/>
            <person name="Grigoriev I.V."/>
        </authorList>
    </citation>
    <scope>NUCLEOTIDE SEQUENCE</scope>
    <source>
        <strain evidence="9">CBS 342.82</strain>
    </source>
</reference>
<comment type="catalytic activity">
    <reaction evidence="5 6">
        <text>geranylgeranyl diphosphate + L-cysteinyl-[protein] = S-geranylgeranyl-L-cysteinyl-[protein] + diphosphate</text>
        <dbReference type="Rhea" id="RHEA:21240"/>
        <dbReference type="Rhea" id="RHEA-COMP:10131"/>
        <dbReference type="Rhea" id="RHEA-COMP:11537"/>
        <dbReference type="ChEBI" id="CHEBI:29950"/>
        <dbReference type="ChEBI" id="CHEBI:33019"/>
        <dbReference type="ChEBI" id="CHEBI:57533"/>
        <dbReference type="ChEBI" id="CHEBI:86021"/>
        <dbReference type="EC" id="2.5.1.60"/>
    </reaction>
</comment>
<keyword evidence="8" id="KW-1185">Reference proteome</keyword>
<dbReference type="EC" id="2.5.1.60" evidence="6"/>
<dbReference type="InterPro" id="IPR002088">
    <property type="entry name" value="Prenyl_trans_a"/>
</dbReference>
<dbReference type="Pfam" id="PF01239">
    <property type="entry name" value="PPTA"/>
    <property type="match status" value="5"/>
</dbReference>
<comment type="function">
    <text evidence="6">Catalyzes the transfer of a geranyl-geranyl moiety from geranyl-geranyl pyrophosphate to cysteines occuring in specific C-terminal amino acid sequences.</text>
</comment>
<dbReference type="PROSITE" id="PS51147">
    <property type="entry name" value="PFTA"/>
    <property type="match status" value="4"/>
</dbReference>
<dbReference type="RefSeq" id="XP_033457923.1">
    <property type="nucleotide sequence ID" value="XM_033602283.1"/>
</dbReference>
<evidence type="ECO:0000256" key="4">
    <source>
        <dbReference type="ARBA" id="ARBA00022737"/>
    </source>
</evidence>
<keyword evidence="3 6" id="KW-0808">Transferase</keyword>
<accession>A0A6J3M1T5</accession>
<reference evidence="9" key="2">
    <citation type="submission" date="2020-04" db="EMBL/GenBank/DDBJ databases">
        <authorList>
            <consortium name="NCBI Genome Project"/>
        </authorList>
    </citation>
    <scope>NUCLEOTIDE SEQUENCE</scope>
    <source>
        <strain evidence="9">CBS 342.82</strain>
    </source>
</reference>
<gene>
    <name evidence="9" type="ORF">K489DRAFT_341380</name>
</gene>
<dbReference type="Gene3D" id="1.25.40.120">
    <property type="entry name" value="Protein prenylyltransferase"/>
    <property type="match status" value="1"/>
</dbReference>
<keyword evidence="4" id="KW-0677">Repeat</keyword>
<organism evidence="9">
    <name type="scientific">Dissoconium aciculare CBS 342.82</name>
    <dbReference type="NCBI Taxonomy" id="1314786"/>
    <lineage>
        <taxon>Eukaryota</taxon>
        <taxon>Fungi</taxon>
        <taxon>Dikarya</taxon>
        <taxon>Ascomycota</taxon>
        <taxon>Pezizomycotina</taxon>
        <taxon>Dothideomycetes</taxon>
        <taxon>Dothideomycetidae</taxon>
        <taxon>Mycosphaerellales</taxon>
        <taxon>Dissoconiaceae</taxon>
        <taxon>Dissoconium</taxon>
    </lineage>
</organism>
<proteinExistence type="inferred from homology"/>
<feature type="region of interest" description="Disordered" evidence="7">
    <location>
        <begin position="1"/>
        <end position="21"/>
    </location>
</feature>
<dbReference type="PANTHER" id="PTHR11129:SF2">
    <property type="entry name" value="GERANYLGERANYL TRANSFERASE TYPE-2 SUBUNIT ALPHA"/>
    <property type="match status" value="1"/>
</dbReference>